<proteinExistence type="predicted"/>
<comment type="caution">
    <text evidence="1">The sequence shown here is derived from an EMBL/GenBank/DDBJ whole genome shotgun (WGS) entry which is preliminary data.</text>
</comment>
<evidence type="ECO:0000313" key="2">
    <source>
        <dbReference type="Proteomes" id="UP000708148"/>
    </source>
</evidence>
<dbReference type="AlphaFoldDB" id="A0A8S1IK06"/>
<gene>
    <name evidence="1" type="ORF">OSTQU699_LOCUS318</name>
</gene>
<accession>A0A8S1IK06</accession>
<reference evidence="1" key="1">
    <citation type="submission" date="2020-12" db="EMBL/GenBank/DDBJ databases">
        <authorList>
            <person name="Iha C."/>
        </authorList>
    </citation>
    <scope>NUCLEOTIDE SEQUENCE</scope>
</reference>
<keyword evidence="2" id="KW-1185">Reference proteome</keyword>
<dbReference type="EMBL" id="CAJHUC010000287">
    <property type="protein sequence ID" value="CAD7694957.1"/>
    <property type="molecule type" value="Genomic_DNA"/>
</dbReference>
<organism evidence="1 2">
    <name type="scientific">Ostreobium quekettii</name>
    <dbReference type="NCBI Taxonomy" id="121088"/>
    <lineage>
        <taxon>Eukaryota</taxon>
        <taxon>Viridiplantae</taxon>
        <taxon>Chlorophyta</taxon>
        <taxon>core chlorophytes</taxon>
        <taxon>Ulvophyceae</taxon>
        <taxon>TCBD clade</taxon>
        <taxon>Bryopsidales</taxon>
        <taxon>Ostreobineae</taxon>
        <taxon>Ostreobiaceae</taxon>
        <taxon>Ostreobium</taxon>
    </lineage>
</organism>
<sequence>MFGWALAGFRMYHGDFIGGQWWCMYLLNSSFTMVFGKSFARYILTCSILWGRGGGKQNGLVGAFPGIFLSQQLDVSLTLIPTVGGASRQEIVTYPHSPRGGFMMCCMPFLAIRPWTPVPVALHC</sequence>
<name>A0A8S1IK06_9CHLO</name>
<dbReference type="Proteomes" id="UP000708148">
    <property type="component" value="Unassembled WGS sequence"/>
</dbReference>
<protein>
    <submittedName>
        <fullName evidence="1">Uncharacterized protein</fullName>
    </submittedName>
</protein>
<evidence type="ECO:0000313" key="1">
    <source>
        <dbReference type="EMBL" id="CAD7694957.1"/>
    </source>
</evidence>